<comment type="caution">
    <text evidence="1">The sequence shown here is derived from an EMBL/GenBank/DDBJ whole genome shotgun (WGS) entry which is preliminary data.</text>
</comment>
<organism evidence="1 2">
    <name type="scientific">Dreissena polymorpha</name>
    <name type="common">Zebra mussel</name>
    <name type="synonym">Mytilus polymorpha</name>
    <dbReference type="NCBI Taxonomy" id="45954"/>
    <lineage>
        <taxon>Eukaryota</taxon>
        <taxon>Metazoa</taxon>
        <taxon>Spiralia</taxon>
        <taxon>Lophotrochozoa</taxon>
        <taxon>Mollusca</taxon>
        <taxon>Bivalvia</taxon>
        <taxon>Autobranchia</taxon>
        <taxon>Heteroconchia</taxon>
        <taxon>Euheterodonta</taxon>
        <taxon>Imparidentia</taxon>
        <taxon>Neoheterodontei</taxon>
        <taxon>Myida</taxon>
        <taxon>Dreissenoidea</taxon>
        <taxon>Dreissenidae</taxon>
        <taxon>Dreissena</taxon>
    </lineage>
</organism>
<reference evidence="1" key="2">
    <citation type="submission" date="2020-11" db="EMBL/GenBank/DDBJ databases">
        <authorList>
            <person name="McCartney M.A."/>
            <person name="Auch B."/>
            <person name="Kono T."/>
            <person name="Mallez S."/>
            <person name="Becker A."/>
            <person name="Gohl D.M."/>
            <person name="Silverstein K.A.T."/>
            <person name="Koren S."/>
            <person name="Bechman K.B."/>
            <person name="Herman A."/>
            <person name="Abrahante J.E."/>
            <person name="Garbe J."/>
        </authorList>
    </citation>
    <scope>NUCLEOTIDE SEQUENCE</scope>
    <source>
        <strain evidence="1">Duluth1</strain>
        <tissue evidence="1">Whole animal</tissue>
    </source>
</reference>
<proteinExistence type="predicted"/>
<accession>A0A9D4JTD2</accession>
<sequence>MTMGRKRSKAVPTLQITYDSTPIPGAENYKHLSIIQSISGKCPYDIDAVKQTIRGTFLSLYQKVSGRFGANPDTAITVQ</sequence>
<name>A0A9D4JTD2_DREPO</name>
<gene>
    <name evidence="1" type="ORF">DPMN_121209</name>
</gene>
<dbReference type="Proteomes" id="UP000828390">
    <property type="component" value="Unassembled WGS sequence"/>
</dbReference>
<reference evidence="1" key="1">
    <citation type="journal article" date="2019" name="bioRxiv">
        <title>The Genome of the Zebra Mussel, Dreissena polymorpha: A Resource for Invasive Species Research.</title>
        <authorList>
            <person name="McCartney M.A."/>
            <person name="Auch B."/>
            <person name="Kono T."/>
            <person name="Mallez S."/>
            <person name="Zhang Y."/>
            <person name="Obille A."/>
            <person name="Becker A."/>
            <person name="Abrahante J.E."/>
            <person name="Garbe J."/>
            <person name="Badalamenti J.P."/>
            <person name="Herman A."/>
            <person name="Mangelson H."/>
            <person name="Liachko I."/>
            <person name="Sullivan S."/>
            <person name="Sone E.D."/>
            <person name="Koren S."/>
            <person name="Silverstein K.A.T."/>
            <person name="Beckman K.B."/>
            <person name="Gohl D.M."/>
        </authorList>
    </citation>
    <scope>NUCLEOTIDE SEQUENCE</scope>
    <source>
        <strain evidence="1">Duluth1</strain>
        <tissue evidence="1">Whole animal</tissue>
    </source>
</reference>
<keyword evidence="2" id="KW-1185">Reference proteome</keyword>
<evidence type="ECO:0000313" key="1">
    <source>
        <dbReference type="EMBL" id="KAH3819472.1"/>
    </source>
</evidence>
<evidence type="ECO:0000313" key="2">
    <source>
        <dbReference type="Proteomes" id="UP000828390"/>
    </source>
</evidence>
<dbReference type="EMBL" id="JAIWYP010000005">
    <property type="protein sequence ID" value="KAH3819472.1"/>
    <property type="molecule type" value="Genomic_DNA"/>
</dbReference>
<dbReference type="AlphaFoldDB" id="A0A9D4JTD2"/>
<protein>
    <submittedName>
        <fullName evidence="1">Uncharacterized protein</fullName>
    </submittedName>
</protein>